<dbReference type="InterPro" id="IPR050131">
    <property type="entry name" value="Peptidase_S8_subtilisin-like"/>
</dbReference>
<dbReference type="InterPro" id="IPR023827">
    <property type="entry name" value="Peptidase_S8_Asp-AS"/>
</dbReference>
<organism evidence="11 12">
    <name type="scientific">Winkia neuii</name>
    <dbReference type="NCBI Taxonomy" id="33007"/>
    <lineage>
        <taxon>Bacteria</taxon>
        <taxon>Bacillati</taxon>
        <taxon>Actinomycetota</taxon>
        <taxon>Actinomycetes</taxon>
        <taxon>Actinomycetales</taxon>
        <taxon>Actinomycetaceae</taxon>
        <taxon>Winkia</taxon>
    </lineage>
</organism>
<proteinExistence type="inferred from homology"/>
<name>A0A2I1IL24_9ACTO</name>
<dbReference type="InterPro" id="IPR036852">
    <property type="entry name" value="Peptidase_S8/S53_dom_sf"/>
</dbReference>
<dbReference type="Proteomes" id="UP000235122">
    <property type="component" value="Unassembled WGS sequence"/>
</dbReference>
<keyword evidence="9" id="KW-0732">Signal</keyword>
<dbReference type="PROSITE" id="PS51892">
    <property type="entry name" value="SUBTILASE"/>
    <property type="match status" value="1"/>
</dbReference>
<dbReference type="PROSITE" id="PS00138">
    <property type="entry name" value="SUBTILASE_SER"/>
    <property type="match status" value="1"/>
</dbReference>
<keyword evidence="4 6" id="KW-0720">Serine protease</keyword>
<feature type="domain" description="Peptidase S8/S53" evidence="10">
    <location>
        <begin position="187"/>
        <end position="475"/>
    </location>
</feature>
<evidence type="ECO:0000256" key="3">
    <source>
        <dbReference type="ARBA" id="ARBA00022801"/>
    </source>
</evidence>
<dbReference type="PANTHER" id="PTHR43806">
    <property type="entry name" value="PEPTIDASE S8"/>
    <property type="match status" value="1"/>
</dbReference>
<dbReference type="PANTHER" id="PTHR43806:SF11">
    <property type="entry name" value="CEREVISIN-RELATED"/>
    <property type="match status" value="1"/>
</dbReference>
<evidence type="ECO:0000256" key="7">
    <source>
        <dbReference type="RuleBase" id="RU003355"/>
    </source>
</evidence>
<dbReference type="AlphaFoldDB" id="A0A2I1IL24"/>
<dbReference type="Pfam" id="PF00082">
    <property type="entry name" value="Peptidase_S8"/>
    <property type="match status" value="1"/>
</dbReference>
<evidence type="ECO:0000256" key="1">
    <source>
        <dbReference type="ARBA" id="ARBA00011073"/>
    </source>
</evidence>
<feature type="active site" description="Charge relay system" evidence="5 6">
    <location>
        <position position="234"/>
    </location>
</feature>
<dbReference type="PRINTS" id="PR00723">
    <property type="entry name" value="SUBTILISIN"/>
</dbReference>
<feature type="region of interest" description="Disordered" evidence="8">
    <location>
        <begin position="343"/>
        <end position="363"/>
    </location>
</feature>
<feature type="active site" description="Charge relay system" evidence="5 6">
    <location>
        <position position="439"/>
    </location>
</feature>
<evidence type="ECO:0000313" key="11">
    <source>
        <dbReference type="EMBL" id="PKY71802.1"/>
    </source>
</evidence>
<dbReference type="SUPFAM" id="SSF52743">
    <property type="entry name" value="Subtilisin-like"/>
    <property type="match status" value="1"/>
</dbReference>
<keyword evidence="12" id="KW-1185">Reference proteome</keyword>
<evidence type="ECO:0000256" key="2">
    <source>
        <dbReference type="ARBA" id="ARBA00022670"/>
    </source>
</evidence>
<dbReference type="InterPro" id="IPR023828">
    <property type="entry name" value="Peptidase_S8_Ser-AS"/>
</dbReference>
<feature type="compositionally biased region" description="Polar residues" evidence="8">
    <location>
        <begin position="645"/>
        <end position="684"/>
    </location>
</feature>
<accession>A0A2I1IL24</accession>
<dbReference type="InterPro" id="IPR022398">
    <property type="entry name" value="Peptidase_S8_His-AS"/>
</dbReference>
<dbReference type="InterPro" id="IPR015500">
    <property type="entry name" value="Peptidase_S8_subtilisin-rel"/>
</dbReference>
<dbReference type="EMBL" id="PKKO01000005">
    <property type="protein sequence ID" value="PKY71802.1"/>
    <property type="molecule type" value="Genomic_DNA"/>
</dbReference>
<dbReference type="GO" id="GO:0004252">
    <property type="term" value="F:serine-type endopeptidase activity"/>
    <property type="evidence" value="ECO:0007669"/>
    <property type="project" value="UniProtKB-UniRule"/>
</dbReference>
<evidence type="ECO:0000256" key="6">
    <source>
        <dbReference type="PROSITE-ProRule" id="PRU01240"/>
    </source>
</evidence>
<keyword evidence="3 6" id="KW-0378">Hydrolase</keyword>
<comment type="caution">
    <text evidence="11">The sequence shown here is derived from an EMBL/GenBank/DDBJ whole genome shotgun (WGS) entry which is preliminary data.</text>
</comment>
<evidence type="ECO:0000256" key="5">
    <source>
        <dbReference type="PIRSR" id="PIRSR615500-1"/>
    </source>
</evidence>
<dbReference type="RefSeq" id="WP_101634822.1">
    <property type="nucleotide sequence ID" value="NZ_PKKO01000005.1"/>
</dbReference>
<sequence>MGKNTASRSLSVLGGSMVAISLSFAAVALPTSAVAAENPSIAAAQKADIVMNYAVNLGEQASADQFAQAVSLAGEEGKVLSKYPNLNTFFVQSPRKDFANELGAKILGKNIPLHSLGPTRTKNVRDNENLFGKIASARSAQSYRGATESQFGAESNFESDPDTPKTWGILALGADQAANVDVKLAPVTVGVLDSGIDGSHPDLKDQIDQTKSVGCDVNGIPHTGYKDWQPTHAHGTHVAGTIAAALNNQAIQGVAPKARLAAVRVVNEGDNSIYPEYATCGFMWAAEKGFEVTNNSYFVDPWQFWVPGETNQAAGLEAVTRAVKYSQKAGVLNVVAAGNSNQDLDNLKVDSESPNDSTSPIQDRNVETGIEIPAMVPGTVRVSAVGLPKTGKQVDPRTSPLQRAYFSNYGATTIDVAAPGVGIYSTMPGGGYGKMSGTSMASPHAAGVAALLRAVHPNLPPDQIRELLKKQAEKGFKRLETPEAELARVEKQNSGAAPLLTAGSKPTASEYRGSGFVNALSAVLEDQQSPTIGEASYSTDDGKTWEPLRGAKINSDFKLRVHVSGPATAVVGTIGADKKVLSGQYDGSFDGDYFVTSGVLKVADLQGHQSLKVQAFGRNNDARAKDDSNDGISFEVVVKAVSAPDLNQNPKPSATQEQSPKPSTTQKQNPVQKKVTTSRTTKNEGSVAGNLAATGSSAGEYLVLGLLVVGIGGTLLAKRQN</sequence>
<feature type="region of interest" description="Disordered" evidence="8">
    <location>
        <begin position="643"/>
        <end position="689"/>
    </location>
</feature>
<reference evidence="11 12" key="1">
    <citation type="submission" date="2017-12" db="EMBL/GenBank/DDBJ databases">
        <title>Phylogenetic diversity of female urinary microbiome.</title>
        <authorList>
            <person name="Thomas-White K."/>
            <person name="Wolfe A.J."/>
        </authorList>
    </citation>
    <scope>NUCLEOTIDE SEQUENCE [LARGE SCALE GENOMIC DNA]</scope>
    <source>
        <strain evidence="11 12">UMB0402</strain>
    </source>
</reference>
<dbReference type="PROSITE" id="PS00136">
    <property type="entry name" value="SUBTILASE_ASP"/>
    <property type="match status" value="1"/>
</dbReference>
<feature type="chain" id="PRO_5014178094" evidence="9">
    <location>
        <begin position="36"/>
        <end position="721"/>
    </location>
</feature>
<protein>
    <submittedName>
        <fullName evidence="11">Peptidase S8</fullName>
    </submittedName>
</protein>
<feature type="compositionally biased region" description="Polar residues" evidence="8">
    <location>
        <begin position="352"/>
        <end position="362"/>
    </location>
</feature>
<evidence type="ECO:0000256" key="9">
    <source>
        <dbReference type="SAM" id="SignalP"/>
    </source>
</evidence>
<feature type="signal peptide" evidence="9">
    <location>
        <begin position="1"/>
        <end position="35"/>
    </location>
</feature>
<dbReference type="PROSITE" id="PS00137">
    <property type="entry name" value="SUBTILASE_HIS"/>
    <property type="match status" value="1"/>
</dbReference>
<dbReference type="Gene3D" id="3.40.50.200">
    <property type="entry name" value="Peptidase S8/S53 domain"/>
    <property type="match status" value="1"/>
</dbReference>
<gene>
    <name evidence="11" type="ORF">CYJ19_08765</name>
</gene>
<evidence type="ECO:0000313" key="12">
    <source>
        <dbReference type="Proteomes" id="UP000235122"/>
    </source>
</evidence>
<evidence type="ECO:0000256" key="8">
    <source>
        <dbReference type="SAM" id="MobiDB-lite"/>
    </source>
</evidence>
<dbReference type="GO" id="GO:0006508">
    <property type="term" value="P:proteolysis"/>
    <property type="evidence" value="ECO:0007669"/>
    <property type="project" value="UniProtKB-KW"/>
</dbReference>
<feature type="active site" description="Charge relay system" evidence="5 6">
    <location>
        <position position="193"/>
    </location>
</feature>
<evidence type="ECO:0000256" key="4">
    <source>
        <dbReference type="ARBA" id="ARBA00022825"/>
    </source>
</evidence>
<dbReference type="InterPro" id="IPR000209">
    <property type="entry name" value="Peptidase_S8/S53_dom"/>
</dbReference>
<keyword evidence="2 6" id="KW-0645">Protease</keyword>
<comment type="similarity">
    <text evidence="1 6 7">Belongs to the peptidase S8 family.</text>
</comment>
<dbReference type="STRING" id="33007.HMPREF3198_02269"/>
<evidence type="ECO:0000259" key="10">
    <source>
        <dbReference type="Pfam" id="PF00082"/>
    </source>
</evidence>